<evidence type="ECO:0000313" key="3">
    <source>
        <dbReference type="Proteomes" id="UP001275932"/>
    </source>
</evidence>
<evidence type="ECO:0000313" key="2">
    <source>
        <dbReference type="EMBL" id="MDX8415451.1"/>
    </source>
</evidence>
<gene>
    <name evidence="2" type="ORF">MOX91_04555</name>
</gene>
<comment type="caution">
    <text evidence="2">The sequence shown here is derived from an EMBL/GenBank/DDBJ whole genome shotgun (WGS) entry which is preliminary data.</text>
</comment>
<proteinExistence type="predicted"/>
<feature type="domain" description="Beta-ketoacyl synthase-like N-terminal" evidence="1">
    <location>
        <begin position="14"/>
        <end position="158"/>
    </location>
</feature>
<dbReference type="Pfam" id="PF13723">
    <property type="entry name" value="Ketoacyl-synt_2"/>
    <property type="match status" value="1"/>
</dbReference>
<dbReference type="EMBL" id="JALBUT010000004">
    <property type="protein sequence ID" value="MDX8415451.1"/>
    <property type="molecule type" value="Genomic_DNA"/>
</dbReference>
<sequence length="201" mass="21701">MPIKIKGFKIFEGASPDVSFLPMLARRKLDLTGKIVFQLANALAGGKSGYKSVFASRYGCLNDCIKLFDSLNSGMGVSPNGFSSSVHNFPMGMFSIVEKNKSPYTAIAAGENSLEAGLVEAFLETGKVLFVYAQEPLLDMIDGESAPPCGLAFYCENCESGEICVEFGNFSVEPMSFEKLKCFFENGGEICGKFLKLKSAV</sequence>
<dbReference type="Proteomes" id="UP001275932">
    <property type="component" value="Unassembled WGS sequence"/>
</dbReference>
<dbReference type="RefSeq" id="WP_370396899.1">
    <property type="nucleotide sequence ID" value="NZ_JALBUT010000004.1"/>
</dbReference>
<name>A0ABU4WHC6_9BACT</name>
<dbReference type="InterPro" id="IPR014030">
    <property type="entry name" value="Ketoacyl_synth_N"/>
</dbReference>
<organism evidence="2 3">
    <name type="scientific">Intestinicryptomonas porci</name>
    <dbReference type="NCBI Taxonomy" id="2926320"/>
    <lineage>
        <taxon>Bacteria</taxon>
        <taxon>Pseudomonadati</taxon>
        <taxon>Verrucomicrobiota</taxon>
        <taxon>Opitutia</taxon>
        <taxon>Opitutales</taxon>
        <taxon>Intestinicryptomonaceae</taxon>
        <taxon>Intestinicryptomonas</taxon>
    </lineage>
</organism>
<reference evidence="2 3" key="1">
    <citation type="submission" date="2022-03" db="EMBL/GenBank/DDBJ databases">
        <title>Novel taxa within the pig intestine.</title>
        <authorList>
            <person name="Wylensek D."/>
            <person name="Bishof K."/>
            <person name="Afrizal A."/>
            <person name="Clavel T."/>
        </authorList>
    </citation>
    <scope>NUCLEOTIDE SEQUENCE [LARGE SCALE GENOMIC DNA]</scope>
    <source>
        <strain evidence="2 3">CLA-KB-P66</strain>
    </source>
</reference>
<evidence type="ECO:0000259" key="1">
    <source>
        <dbReference type="Pfam" id="PF13723"/>
    </source>
</evidence>
<accession>A0ABU4WHC6</accession>
<protein>
    <submittedName>
        <fullName evidence="2">Beta-ketoacyl synthase chain length factor</fullName>
    </submittedName>
</protein>
<keyword evidence="3" id="KW-1185">Reference proteome</keyword>